<reference evidence="2 3" key="1">
    <citation type="journal article" date="2018" name="Nat. Ecol. Evol.">
        <title>Pezizomycetes genomes reveal the molecular basis of ectomycorrhizal truffle lifestyle.</title>
        <authorList>
            <person name="Murat C."/>
            <person name="Payen T."/>
            <person name="Noel B."/>
            <person name="Kuo A."/>
            <person name="Morin E."/>
            <person name="Chen J."/>
            <person name="Kohler A."/>
            <person name="Krizsan K."/>
            <person name="Balestrini R."/>
            <person name="Da Silva C."/>
            <person name="Montanini B."/>
            <person name="Hainaut M."/>
            <person name="Levati E."/>
            <person name="Barry K.W."/>
            <person name="Belfiori B."/>
            <person name="Cichocki N."/>
            <person name="Clum A."/>
            <person name="Dockter R.B."/>
            <person name="Fauchery L."/>
            <person name="Guy J."/>
            <person name="Iotti M."/>
            <person name="Le Tacon F."/>
            <person name="Lindquist E.A."/>
            <person name="Lipzen A."/>
            <person name="Malagnac F."/>
            <person name="Mello A."/>
            <person name="Molinier V."/>
            <person name="Miyauchi S."/>
            <person name="Poulain J."/>
            <person name="Riccioni C."/>
            <person name="Rubini A."/>
            <person name="Sitrit Y."/>
            <person name="Splivallo R."/>
            <person name="Traeger S."/>
            <person name="Wang M."/>
            <person name="Zifcakova L."/>
            <person name="Wipf D."/>
            <person name="Zambonelli A."/>
            <person name="Paolocci F."/>
            <person name="Nowrousian M."/>
            <person name="Ottonello S."/>
            <person name="Baldrian P."/>
            <person name="Spatafora J.W."/>
            <person name="Henrissat B."/>
            <person name="Nagy L.G."/>
            <person name="Aury J.M."/>
            <person name="Wincker P."/>
            <person name="Grigoriev I.V."/>
            <person name="Bonfante P."/>
            <person name="Martin F.M."/>
        </authorList>
    </citation>
    <scope>NUCLEOTIDE SEQUENCE [LARGE SCALE GENOMIC DNA]</scope>
    <source>
        <strain evidence="2 3">RN42</strain>
    </source>
</reference>
<accession>A0A3N4HZT1</accession>
<organism evidence="2 3">
    <name type="scientific">Ascobolus immersus RN42</name>
    <dbReference type="NCBI Taxonomy" id="1160509"/>
    <lineage>
        <taxon>Eukaryota</taxon>
        <taxon>Fungi</taxon>
        <taxon>Dikarya</taxon>
        <taxon>Ascomycota</taxon>
        <taxon>Pezizomycotina</taxon>
        <taxon>Pezizomycetes</taxon>
        <taxon>Pezizales</taxon>
        <taxon>Ascobolaceae</taxon>
        <taxon>Ascobolus</taxon>
    </lineage>
</organism>
<protein>
    <submittedName>
        <fullName evidence="2">Uncharacterized protein</fullName>
    </submittedName>
</protein>
<dbReference type="EMBL" id="ML119700">
    <property type="protein sequence ID" value="RPA79363.1"/>
    <property type="molecule type" value="Genomic_DNA"/>
</dbReference>
<sequence>MSHSHRIHARTIVDLASRTAIIQSIRPILNSAWLHSLFEGRKVTGIVFLNGNHSGSDSTDFLSSDSLSTAFSRAFVTFKSALDIPAVLELDGLRILETRLLVKRATLAEILEVGVERFVTFCPQVMYLAPRPRELGIMRRPDSDEQLTISMAGRRFEREYTIIEEPHSISGSNTALSSPTGSIRSPPKSEENVARRRSRRQNSLGRIQRMIHKWKTDMLLKKRRLSLPFHGIHSYDLPKFGEIEVELTVPPKPDHPTVTLVKSQIVNHLERQAATLTASLHTPYLNTCKRHLFLYVDLVWGDFLVEYGFKVDMARWHVGAELEVEAAFDKIIEVAEGVLADIGEMENETTHLITLLKLGGIRARLRRRLGKLLEDSKSRPRLGTHKWLSYQQSCILPSASKHDICTSPQTKLSKQNASNNDSRTMSLITFPRAKWNSIHAEMNRPQAYFNPDVKFERIHILEVAAKKELVSSLGGVWQLGDGEGVNEIEAQFPRGGITNSTTLLILHESSFNRTFNLATNNASPLVHPSPSLTVEVNSNIAAFPEFPTASMENELYWQSSFAPDSVTGVQTPITFGPVESAVTRILAWMGVEKEDEEEVDGGVAGQPAGGDEWAEDVAVDWGVGGRPAGHF</sequence>
<keyword evidence="3" id="KW-1185">Reference proteome</keyword>
<feature type="region of interest" description="Disordered" evidence="1">
    <location>
        <begin position="169"/>
        <end position="202"/>
    </location>
</feature>
<gene>
    <name evidence="2" type="ORF">BJ508DRAFT_308464</name>
</gene>
<evidence type="ECO:0000256" key="1">
    <source>
        <dbReference type="SAM" id="MobiDB-lite"/>
    </source>
</evidence>
<evidence type="ECO:0000313" key="2">
    <source>
        <dbReference type="EMBL" id="RPA79363.1"/>
    </source>
</evidence>
<evidence type="ECO:0000313" key="3">
    <source>
        <dbReference type="Proteomes" id="UP000275078"/>
    </source>
</evidence>
<proteinExistence type="predicted"/>
<dbReference type="Proteomes" id="UP000275078">
    <property type="component" value="Unassembled WGS sequence"/>
</dbReference>
<name>A0A3N4HZT1_ASCIM</name>
<dbReference type="AlphaFoldDB" id="A0A3N4HZT1"/>
<feature type="compositionally biased region" description="Polar residues" evidence="1">
    <location>
        <begin position="169"/>
        <end position="183"/>
    </location>
</feature>